<dbReference type="InterPro" id="IPR043970">
    <property type="entry name" value="FUZ/MON1/HPS1_longin_3"/>
</dbReference>
<keyword evidence="3" id="KW-0813">Transport</keyword>
<keyword evidence="3" id="KW-0072">Autophagy</keyword>
<keyword evidence="3" id="KW-0967">Endosome</keyword>
<keyword evidence="3" id="KW-0472">Membrane</keyword>
<name>A0A0L6V7L6_9BASI</name>
<accession>A0A0L6V7L6</accession>
<evidence type="ECO:0000259" key="6">
    <source>
        <dbReference type="Pfam" id="PF19037"/>
    </source>
</evidence>
<dbReference type="GO" id="GO:0006914">
    <property type="term" value="P:autophagy"/>
    <property type="evidence" value="ECO:0007669"/>
    <property type="project" value="UniProtKB-UniRule"/>
</dbReference>
<evidence type="ECO:0000256" key="4">
    <source>
        <dbReference type="SAM" id="MobiDB-lite"/>
    </source>
</evidence>
<proteinExistence type="inferred from homology"/>
<dbReference type="InterPro" id="IPR004353">
    <property type="entry name" value="Mon1"/>
</dbReference>
<evidence type="ECO:0000256" key="1">
    <source>
        <dbReference type="ARBA" id="ARBA00004380"/>
    </source>
</evidence>
<dbReference type="GO" id="GO:0006623">
    <property type="term" value="P:protein targeting to vacuole"/>
    <property type="evidence" value="ECO:0007669"/>
    <property type="project" value="UniProtKB-UniRule"/>
</dbReference>
<evidence type="ECO:0000259" key="7">
    <source>
        <dbReference type="Pfam" id="PF19038"/>
    </source>
</evidence>
<dbReference type="GO" id="GO:0032585">
    <property type="term" value="C:multivesicular body membrane"/>
    <property type="evidence" value="ECO:0007669"/>
    <property type="project" value="UniProtKB-SubCell"/>
</dbReference>
<dbReference type="GO" id="GO:0035658">
    <property type="term" value="C:Mon1-Ccz1 complex"/>
    <property type="evidence" value="ECO:0007669"/>
    <property type="project" value="TreeGrafter"/>
</dbReference>
<dbReference type="OrthoDB" id="272411at2759"/>
<feature type="compositionally biased region" description="Low complexity" evidence="4">
    <location>
        <begin position="381"/>
        <end position="391"/>
    </location>
</feature>
<sequence>MSHQSHPEPSSNLRSNQRNIRSLLLGKSPSKAQSTTITSTTTTATTLRSTTGSLPGQIDQESQENRPEESSPTRPRKYHILTNAGKPVWSTEHEDENRPDGDITSQMGLIQAVISIFEVDNDDQLSSSPRYIDAGQTKIAVMSRPPLYFLAVSNWGEPESTLRMHLEYLNLLIQSILSTTQLKKIFDYRPNYDLKGGLTGTESIFNGLVDRLQWDLSIMMSSLSVYRCPAEIRGRISKLITPVTNPHPNNPDGQLHSLAGKLLYSIVITHAKVLSVVRPKNHSVHPSDLQIIMTTVLSSNSIKSSESWIPICLPGYNATGFLHAYVKFEPRLDVGLVLISKDRTGFYEAQRWSETIFEDPVWDELCRLRNPAHPDLPSLPPSSSTSSSSSLKADTQGKRSEYQGRGREKHSLENPLNDRSWGEYSLENLGIPGLRHFIYKDKKYVQASYPSWEDDYLIELNRQRYLSFFAFASLHTKRILLLIVNYQRAFDIIHPKKPKLIKKIDAGPKNVNNHSSTDQEHDSASSCCLPPPVKFTLFKTQYESVIGWITDSYEVFVTVSPLISKSAAILIVHSIVNWVKTHYQSLFLTSSNQFYLISIICVAGYAMTF</sequence>
<evidence type="ECO:0000256" key="3">
    <source>
        <dbReference type="RuleBase" id="RU367048"/>
    </source>
</evidence>
<keyword evidence="3" id="KW-0926">Vacuole</keyword>
<feature type="compositionally biased region" description="Basic and acidic residues" evidence="4">
    <location>
        <begin position="395"/>
        <end position="412"/>
    </location>
</feature>
<evidence type="ECO:0000313" key="8">
    <source>
        <dbReference type="EMBL" id="KNZ56791.1"/>
    </source>
</evidence>
<evidence type="ECO:0000259" key="5">
    <source>
        <dbReference type="Pfam" id="PF19036"/>
    </source>
</evidence>
<feature type="domain" description="FUZ/MON1/HPS1 second Longin" evidence="6">
    <location>
        <begin position="261"/>
        <end position="357"/>
    </location>
</feature>
<evidence type="ECO:0000256" key="2">
    <source>
        <dbReference type="ARBA" id="ARBA00018132"/>
    </source>
</evidence>
<dbReference type="GO" id="GO:0000329">
    <property type="term" value="C:fungal-type vacuole membrane"/>
    <property type="evidence" value="ECO:0007669"/>
    <property type="project" value="TreeGrafter"/>
</dbReference>
<comment type="caution">
    <text evidence="8">The sequence shown here is derived from an EMBL/GenBank/DDBJ whole genome shotgun (WGS) entry which is preliminary data.</text>
</comment>
<dbReference type="EMBL" id="LAVV01007189">
    <property type="protein sequence ID" value="KNZ56791.1"/>
    <property type="molecule type" value="Genomic_DNA"/>
</dbReference>
<dbReference type="Pfam" id="PF19037">
    <property type="entry name" value="Fuz_longin_2"/>
    <property type="match status" value="1"/>
</dbReference>
<feature type="compositionally biased region" description="Polar residues" evidence="4">
    <location>
        <begin position="1"/>
        <end position="20"/>
    </location>
</feature>
<feature type="domain" description="FUZ/MON1/HPS1 third Longin" evidence="7">
    <location>
        <begin position="433"/>
        <end position="582"/>
    </location>
</feature>
<dbReference type="PANTHER" id="PTHR13027:SF7">
    <property type="entry name" value="VACUOLAR FUSION PROTEIN MON1 HOMOLOG"/>
    <property type="match status" value="1"/>
</dbReference>
<reference evidence="8 9" key="1">
    <citation type="submission" date="2015-08" db="EMBL/GenBank/DDBJ databases">
        <title>Next Generation Sequencing and Analysis of the Genome of Puccinia sorghi L Schw, the Causal Agent of Maize Common Rust.</title>
        <authorList>
            <person name="Rochi L."/>
            <person name="Burguener G."/>
            <person name="Darino M."/>
            <person name="Turjanski A."/>
            <person name="Kreff E."/>
            <person name="Dieguez M.J."/>
            <person name="Sacco F."/>
        </authorList>
    </citation>
    <scope>NUCLEOTIDE SEQUENCE [LARGE SCALE GENOMIC DNA]</scope>
    <source>
        <strain evidence="8 9">RO10H11247</strain>
    </source>
</reference>
<dbReference type="AlphaFoldDB" id="A0A0L6V7L6"/>
<comment type="subcellular location">
    <subcellularLocation>
        <location evidence="3">Endosome</location>
        <location evidence="3">Multivesicular body membrane</location>
        <topology evidence="3">Peripheral membrane protein</topology>
    </subcellularLocation>
    <subcellularLocation>
        <location evidence="1 3">Prevacuolar compartment membrane</location>
        <topology evidence="1 3">Peripheral membrane protein</topology>
    </subcellularLocation>
    <subcellularLocation>
        <location evidence="3">Vacuole membrane</location>
        <topology evidence="3">Peripheral membrane protein</topology>
    </subcellularLocation>
</comment>
<feature type="compositionally biased region" description="Low complexity" evidence="4">
    <location>
        <begin position="34"/>
        <end position="53"/>
    </location>
</feature>
<protein>
    <recommendedName>
        <fullName evidence="2 3">Vacuolar fusion protein MON1</fullName>
    </recommendedName>
</protein>
<organism evidence="8 9">
    <name type="scientific">Puccinia sorghi</name>
    <dbReference type="NCBI Taxonomy" id="27349"/>
    <lineage>
        <taxon>Eukaryota</taxon>
        <taxon>Fungi</taxon>
        <taxon>Dikarya</taxon>
        <taxon>Basidiomycota</taxon>
        <taxon>Pucciniomycotina</taxon>
        <taxon>Pucciniomycetes</taxon>
        <taxon>Pucciniales</taxon>
        <taxon>Pucciniaceae</taxon>
        <taxon>Puccinia</taxon>
    </lineage>
</organism>
<evidence type="ECO:0000313" key="9">
    <source>
        <dbReference type="Proteomes" id="UP000037035"/>
    </source>
</evidence>
<dbReference type="Proteomes" id="UP000037035">
    <property type="component" value="Unassembled WGS sequence"/>
</dbReference>
<keyword evidence="3" id="KW-0653">Protein transport</keyword>
<dbReference type="VEuPathDB" id="FungiDB:VP01_2317g2"/>
<dbReference type="GO" id="GO:0016192">
    <property type="term" value="P:vesicle-mediated transport"/>
    <property type="evidence" value="ECO:0007669"/>
    <property type="project" value="InterPro"/>
</dbReference>
<dbReference type="Pfam" id="PF19038">
    <property type="entry name" value="Fuz_longin_3"/>
    <property type="match status" value="1"/>
</dbReference>
<feature type="region of interest" description="Disordered" evidence="4">
    <location>
        <begin position="373"/>
        <end position="414"/>
    </location>
</feature>
<comment type="similarity">
    <text evidence="3">Belongs to the MON1/SAND family.</text>
</comment>
<dbReference type="STRING" id="27349.A0A0L6V7L6"/>
<feature type="region of interest" description="Disordered" evidence="4">
    <location>
        <begin position="1"/>
        <end position="100"/>
    </location>
</feature>
<comment type="function">
    <text evidence="3">Required for multiple vacuole delivery pathways including the cytoplasm to vacuole transport (Cvt), autophagy, pexophagy and endocytosis.</text>
</comment>
<feature type="domain" description="FUZ/MON1/HPS1 first Longin" evidence="5">
    <location>
        <begin position="78"/>
        <end position="206"/>
    </location>
</feature>
<dbReference type="PANTHER" id="PTHR13027">
    <property type="entry name" value="SAND PROTEIN-RELATED"/>
    <property type="match status" value="1"/>
</dbReference>
<dbReference type="Pfam" id="PF19036">
    <property type="entry name" value="Fuz_longin_1"/>
    <property type="match status" value="1"/>
</dbReference>
<keyword evidence="9" id="KW-1185">Reference proteome</keyword>
<gene>
    <name evidence="8" type="ORF">VP01_2317g2</name>
</gene>
<dbReference type="PRINTS" id="PR01546">
    <property type="entry name" value="YEAST73DUF"/>
</dbReference>
<dbReference type="InterPro" id="IPR043972">
    <property type="entry name" value="FUZ/MON1/HPS1_longin_1"/>
</dbReference>
<dbReference type="InterPro" id="IPR043971">
    <property type="entry name" value="FUZ/MON1/HPS1_longin_2"/>
</dbReference>
<feature type="compositionally biased region" description="Basic and acidic residues" evidence="4">
    <location>
        <begin position="91"/>
        <end position="100"/>
    </location>
</feature>